<gene>
    <name evidence="5" type="ORF">GGI19_004051</name>
</gene>
<proteinExistence type="predicted"/>
<evidence type="ECO:0000256" key="1">
    <source>
        <dbReference type="ARBA" id="ARBA00004123"/>
    </source>
</evidence>
<accession>A0A9W8GUK0</accession>
<evidence type="ECO:0000256" key="2">
    <source>
        <dbReference type="ARBA" id="ARBA00023125"/>
    </source>
</evidence>
<dbReference type="SUPFAM" id="SSF46689">
    <property type="entry name" value="Homeodomain-like"/>
    <property type="match status" value="1"/>
</dbReference>
<reference evidence="5" key="1">
    <citation type="submission" date="2022-07" db="EMBL/GenBank/DDBJ databases">
        <title>Phylogenomic reconstructions and comparative analyses of Kickxellomycotina fungi.</title>
        <authorList>
            <person name="Reynolds N.K."/>
            <person name="Stajich J.E."/>
            <person name="Barry K."/>
            <person name="Grigoriev I.V."/>
            <person name="Crous P."/>
            <person name="Smith M.E."/>
        </authorList>
    </citation>
    <scope>NUCLEOTIDE SEQUENCE</scope>
    <source>
        <strain evidence="5">BCRC 34297</strain>
    </source>
</reference>
<keyword evidence="2" id="KW-0238">DNA-binding</keyword>
<keyword evidence="6" id="KW-1185">Reference proteome</keyword>
<dbReference type="PANTHER" id="PTHR46380">
    <property type="entry name" value="CYCLIN-D-BINDING MYB-LIKE TRANSCRIPTION FACTOR 1"/>
    <property type="match status" value="1"/>
</dbReference>
<dbReference type="GO" id="GO:0005634">
    <property type="term" value="C:nucleus"/>
    <property type="evidence" value="ECO:0007669"/>
    <property type="project" value="UniProtKB-SubCell"/>
</dbReference>
<dbReference type="SMART" id="SM00717">
    <property type="entry name" value="SANT"/>
    <property type="match status" value="5"/>
</dbReference>
<comment type="subcellular location">
    <subcellularLocation>
        <location evidence="1">Nucleus</location>
    </subcellularLocation>
</comment>
<feature type="domain" description="Myb-like" evidence="4">
    <location>
        <begin position="739"/>
        <end position="789"/>
    </location>
</feature>
<dbReference type="InterPro" id="IPR009057">
    <property type="entry name" value="Homeodomain-like_sf"/>
</dbReference>
<sequence length="799" mass="91287">MLARRITWLSTASKVFGYTNRHSPFQALLPIRRLNSHSPAGPSADIQRAIAEEARLLQRQDKSIPWYLLTAKYRISIDVLQNIFNQAEIEARRRQQQSELVTRATERHFDRALGQCSWEAVASELDIPLIECLDLFDTSNSTIKSRSLIETYGGWSKMDMEKLKQFIAANYADGSTVSWKLAGAYMNIDALECQRVGQGTFKGPINGVGYRRICEFRDSGLDWKDIHQYFLQYPNKNSLYSRYHRFKTKLDGRTVDRLAAEWTDSERERLKNLIEQHVQSTTRSELVDIIQRELPTRPSNDIRLLFDRYAYELKTGRMHASKISRLRELVAEYGEDWDRIGEALGVLPSRARCNWIKFGRILGDRSAWTVDETRQFQQLVDSGVMAKEAAKLLGTRSYWACHNKKARNNTLVQQQGDDVFSRSPWATADDEALLRMVDGSIMSGAAKWEQASMVTGHTSAACKNRFIRLNRKRNQVTDSREILVTSEVRRQAESSGAVDWLQVSQATGLGLRECLELSEHDVGKAGWHYDPDSFSQGMADRMTGFIEEHYPTPTPVSYRAVSNFMWVVMEDCIRIHGMLQGKFTWTEAEYERATALRAQGLTYKEIAQHLSPMLRHANVCTALKRYLSPRPVLEPISAGKLDEISRLVDEYAGKYPVVEIIAKIRTQLNLGNESDYHTLISLRIAAHPHYQAKLRDIDYNDLANRIAMGQTTRKLAAKELDIPIRAMAARMKTMGNKLYSPKWTEEEIRKLVDYVQGCGSKPNIAYVSKLLGTKSSTQCSEKISNLRHKGILPRLTKPR</sequence>
<name>A0A9W8GUK0_9FUNG</name>
<dbReference type="Proteomes" id="UP001140011">
    <property type="component" value="Unassembled WGS sequence"/>
</dbReference>
<dbReference type="GO" id="GO:0003700">
    <property type="term" value="F:DNA-binding transcription factor activity"/>
    <property type="evidence" value="ECO:0007669"/>
    <property type="project" value="TreeGrafter"/>
</dbReference>
<evidence type="ECO:0000313" key="6">
    <source>
        <dbReference type="Proteomes" id="UP001140011"/>
    </source>
</evidence>
<evidence type="ECO:0000256" key="3">
    <source>
        <dbReference type="ARBA" id="ARBA00023242"/>
    </source>
</evidence>
<dbReference type="InterPro" id="IPR051651">
    <property type="entry name" value="DMTF1_DNA-bind_reg"/>
</dbReference>
<evidence type="ECO:0000259" key="4">
    <source>
        <dbReference type="SMART" id="SM00717"/>
    </source>
</evidence>
<feature type="domain" description="Myb-like" evidence="4">
    <location>
        <begin position="151"/>
        <end position="249"/>
    </location>
</feature>
<organism evidence="5 6">
    <name type="scientific">Coemansia pectinata</name>
    <dbReference type="NCBI Taxonomy" id="1052879"/>
    <lineage>
        <taxon>Eukaryota</taxon>
        <taxon>Fungi</taxon>
        <taxon>Fungi incertae sedis</taxon>
        <taxon>Zoopagomycota</taxon>
        <taxon>Kickxellomycotina</taxon>
        <taxon>Kickxellomycetes</taxon>
        <taxon>Kickxellales</taxon>
        <taxon>Kickxellaceae</taxon>
        <taxon>Coemansia</taxon>
    </lineage>
</organism>
<keyword evidence="3" id="KW-0539">Nucleus</keyword>
<dbReference type="OrthoDB" id="2143914at2759"/>
<evidence type="ECO:0000313" key="5">
    <source>
        <dbReference type="EMBL" id="KAJ2752101.1"/>
    </source>
</evidence>
<dbReference type="EMBL" id="JANBUH010000321">
    <property type="protein sequence ID" value="KAJ2752101.1"/>
    <property type="molecule type" value="Genomic_DNA"/>
</dbReference>
<dbReference type="InterPro" id="IPR001005">
    <property type="entry name" value="SANT/Myb"/>
</dbReference>
<feature type="domain" description="Myb-like" evidence="4">
    <location>
        <begin position="258"/>
        <end position="312"/>
    </location>
</feature>
<comment type="caution">
    <text evidence="5">The sequence shown here is derived from an EMBL/GenBank/DDBJ whole genome shotgun (WGS) entry which is preliminary data.</text>
</comment>
<dbReference type="GO" id="GO:0000976">
    <property type="term" value="F:transcription cis-regulatory region binding"/>
    <property type="evidence" value="ECO:0007669"/>
    <property type="project" value="TreeGrafter"/>
</dbReference>
<dbReference type="CDD" id="cd00167">
    <property type="entry name" value="SANT"/>
    <property type="match status" value="1"/>
</dbReference>
<feature type="domain" description="Myb-like" evidence="4">
    <location>
        <begin position="314"/>
        <end position="357"/>
    </location>
</feature>
<dbReference type="AlphaFoldDB" id="A0A9W8GUK0"/>
<dbReference type="PANTHER" id="PTHR46380:SF2">
    <property type="entry name" value="CYCLIN-D-BINDING MYB-LIKE TRANSCRIPTION FACTOR 1"/>
    <property type="match status" value="1"/>
</dbReference>
<feature type="domain" description="Myb-like" evidence="4">
    <location>
        <begin position="421"/>
        <end position="472"/>
    </location>
</feature>
<dbReference type="Pfam" id="PF13921">
    <property type="entry name" value="Myb_DNA-bind_6"/>
    <property type="match status" value="1"/>
</dbReference>
<protein>
    <recommendedName>
        <fullName evidence="4">Myb-like domain-containing protein</fullName>
    </recommendedName>
</protein>